<dbReference type="RefSeq" id="WP_203858906.1">
    <property type="nucleotide sequence ID" value="NZ_BAAAZQ010000011.1"/>
</dbReference>
<dbReference type="CDD" id="cd00090">
    <property type="entry name" value="HTH_ARSR"/>
    <property type="match status" value="1"/>
</dbReference>
<gene>
    <name evidence="6" type="ORF">Pma05_39820</name>
</gene>
<feature type="region of interest" description="Disordered" evidence="4">
    <location>
        <begin position="111"/>
        <end position="132"/>
    </location>
</feature>
<dbReference type="PANTHER" id="PTHR33154">
    <property type="entry name" value="TRANSCRIPTIONAL REGULATOR, ARSR FAMILY"/>
    <property type="match status" value="1"/>
</dbReference>
<dbReference type="SMART" id="SM00418">
    <property type="entry name" value="HTH_ARSR"/>
    <property type="match status" value="1"/>
</dbReference>
<evidence type="ECO:0000313" key="6">
    <source>
        <dbReference type="EMBL" id="GIG97409.1"/>
    </source>
</evidence>
<dbReference type="Pfam" id="PF12840">
    <property type="entry name" value="HTH_20"/>
    <property type="match status" value="1"/>
</dbReference>
<dbReference type="InterPro" id="IPR036388">
    <property type="entry name" value="WH-like_DNA-bd_sf"/>
</dbReference>
<evidence type="ECO:0000256" key="1">
    <source>
        <dbReference type="ARBA" id="ARBA00023015"/>
    </source>
</evidence>
<evidence type="ECO:0000256" key="3">
    <source>
        <dbReference type="ARBA" id="ARBA00023163"/>
    </source>
</evidence>
<keyword evidence="2" id="KW-0238">DNA-binding</keyword>
<feature type="domain" description="HTH arsR-type" evidence="5">
    <location>
        <begin position="18"/>
        <end position="101"/>
    </location>
</feature>
<dbReference type="Proteomes" id="UP000621500">
    <property type="component" value="Unassembled WGS sequence"/>
</dbReference>
<dbReference type="InterPro" id="IPR051081">
    <property type="entry name" value="HTH_MetalResp_TranReg"/>
</dbReference>
<dbReference type="InterPro" id="IPR011991">
    <property type="entry name" value="ArsR-like_HTH"/>
</dbReference>
<dbReference type="SUPFAM" id="SSF46785">
    <property type="entry name" value="Winged helix' DNA-binding domain"/>
    <property type="match status" value="1"/>
</dbReference>
<dbReference type="Gene3D" id="1.10.10.10">
    <property type="entry name" value="Winged helix-like DNA-binding domain superfamily/Winged helix DNA-binding domain"/>
    <property type="match status" value="1"/>
</dbReference>
<keyword evidence="1" id="KW-0805">Transcription regulation</keyword>
<keyword evidence="3" id="KW-0804">Transcription</keyword>
<sequence length="132" mass="14185">MPSRVPGDGEFTGDELLKLLATLANPHRMRIVGALAGGRFYVSELARELGISRPLLQAHLRRMQAVGLVWATVELDADGRAMKYYELSPFVIRLDARILAAAVDTLTLPARDATESEPAESAGAEAPDKGAT</sequence>
<name>A0ABQ4ERY3_9ACTN</name>
<proteinExistence type="predicted"/>
<evidence type="ECO:0000256" key="2">
    <source>
        <dbReference type="ARBA" id="ARBA00023125"/>
    </source>
</evidence>
<comment type="caution">
    <text evidence="6">The sequence shown here is derived from an EMBL/GenBank/DDBJ whole genome shotgun (WGS) entry which is preliminary data.</text>
</comment>
<dbReference type="InterPro" id="IPR001845">
    <property type="entry name" value="HTH_ArsR_DNA-bd_dom"/>
</dbReference>
<dbReference type="PANTHER" id="PTHR33154:SF33">
    <property type="entry name" value="TRANSCRIPTIONAL REPRESSOR SDPR"/>
    <property type="match status" value="1"/>
</dbReference>
<dbReference type="InterPro" id="IPR036390">
    <property type="entry name" value="WH_DNA-bd_sf"/>
</dbReference>
<reference evidence="6 7" key="1">
    <citation type="submission" date="2021-01" db="EMBL/GenBank/DDBJ databases">
        <title>Whole genome shotgun sequence of Plantactinospora mayteni NBRC 109088.</title>
        <authorList>
            <person name="Komaki H."/>
            <person name="Tamura T."/>
        </authorList>
    </citation>
    <scope>NUCLEOTIDE SEQUENCE [LARGE SCALE GENOMIC DNA]</scope>
    <source>
        <strain evidence="6 7">NBRC 109088</strain>
    </source>
</reference>
<keyword evidence="7" id="KW-1185">Reference proteome</keyword>
<accession>A0ABQ4ERY3</accession>
<protein>
    <recommendedName>
        <fullName evidence="5">HTH arsR-type domain-containing protein</fullName>
    </recommendedName>
</protein>
<dbReference type="EMBL" id="BONX01000026">
    <property type="protein sequence ID" value="GIG97409.1"/>
    <property type="molecule type" value="Genomic_DNA"/>
</dbReference>
<evidence type="ECO:0000259" key="5">
    <source>
        <dbReference type="SMART" id="SM00418"/>
    </source>
</evidence>
<organism evidence="6 7">
    <name type="scientific">Plantactinospora mayteni</name>
    <dbReference type="NCBI Taxonomy" id="566021"/>
    <lineage>
        <taxon>Bacteria</taxon>
        <taxon>Bacillati</taxon>
        <taxon>Actinomycetota</taxon>
        <taxon>Actinomycetes</taxon>
        <taxon>Micromonosporales</taxon>
        <taxon>Micromonosporaceae</taxon>
        <taxon>Plantactinospora</taxon>
    </lineage>
</organism>
<evidence type="ECO:0000313" key="7">
    <source>
        <dbReference type="Proteomes" id="UP000621500"/>
    </source>
</evidence>
<evidence type="ECO:0000256" key="4">
    <source>
        <dbReference type="SAM" id="MobiDB-lite"/>
    </source>
</evidence>